<accession>A0A9Q9Y025</accession>
<gene>
    <name evidence="2" type="primary">LOC109072539</name>
</gene>
<dbReference type="RefSeq" id="XP_042611159.1">
    <property type="nucleotide sequence ID" value="XM_042755225.1"/>
</dbReference>
<evidence type="ECO:0000256" key="1">
    <source>
        <dbReference type="SAM" id="MobiDB-lite"/>
    </source>
</evidence>
<dbReference type="Proteomes" id="UP001155660">
    <property type="component" value="Unplaced"/>
</dbReference>
<protein>
    <submittedName>
        <fullName evidence="2">Uncharacterized protein LOC109072539</fullName>
    </submittedName>
</protein>
<organism evidence="2">
    <name type="scientific">Cyprinus carpio</name>
    <name type="common">Common carp</name>
    <dbReference type="NCBI Taxonomy" id="7962"/>
    <lineage>
        <taxon>Eukaryota</taxon>
        <taxon>Metazoa</taxon>
        <taxon>Chordata</taxon>
        <taxon>Craniata</taxon>
        <taxon>Vertebrata</taxon>
        <taxon>Euteleostomi</taxon>
        <taxon>Actinopterygii</taxon>
        <taxon>Neopterygii</taxon>
        <taxon>Teleostei</taxon>
        <taxon>Ostariophysi</taxon>
        <taxon>Cypriniformes</taxon>
        <taxon>Cyprinidae</taxon>
        <taxon>Cyprininae</taxon>
        <taxon>Cyprinus</taxon>
    </lineage>
</organism>
<dbReference type="AlphaFoldDB" id="A0A9Q9Y025"/>
<dbReference type="KEGG" id="ccar:109072539"/>
<proteinExistence type="predicted"/>
<evidence type="ECO:0000313" key="2">
    <source>
        <dbReference type="RefSeq" id="XP_042611159.1"/>
    </source>
</evidence>
<dbReference type="GeneID" id="109072539"/>
<feature type="region of interest" description="Disordered" evidence="1">
    <location>
        <begin position="1"/>
        <end position="122"/>
    </location>
</feature>
<feature type="region of interest" description="Disordered" evidence="1">
    <location>
        <begin position="149"/>
        <end position="179"/>
    </location>
</feature>
<reference evidence="2" key="1">
    <citation type="submission" date="2025-08" db="UniProtKB">
        <authorList>
            <consortium name="RefSeq"/>
        </authorList>
    </citation>
    <scope>IDENTIFICATION</scope>
    <source>
        <tissue evidence="2">Muscle</tissue>
    </source>
</reference>
<sequence>MQDGDEDPTVNVTDKPFLPDSTPAHVENSIGSGGELLPGPSDEPARKKPRKTNRPTSPVSPGPDGEPPRKTYRFTAVVRPDPNGELPRKAYRFTPAISPESSPERKTLCLTPPNGPATSPETELFYADSSRSHKDDVTTWGTSQIDAWDQSSWTSERDEVSTTNVGQTPYASHSPSSEEVEVEEVPARHPVDEPFDDLPPTHRPINSIESFGQEFRDAQVDINNKYVELCDVQDDINNKLIALHSESRDRQIETHSR</sequence>
<feature type="compositionally biased region" description="Polar residues" evidence="1">
    <location>
        <begin position="161"/>
        <end position="173"/>
    </location>
</feature>
<dbReference type="OrthoDB" id="10651940at2759"/>
<name>A0A9Q9Y025_CYPCA</name>